<dbReference type="Proteomes" id="UP000233414">
    <property type="component" value="Unassembled WGS sequence"/>
</dbReference>
<evidence type="ECO:0000313" key="1">
    <source>
        <dbReference type="EMBL" id="PKL72031.1"/>
    </source>
</evidence>
<sequence length="165" mass="19315">MRKNNQIQNKGEIIIYQTSKKEVDIKVRLEKETVWLTLNQIAFLFETDKSGISRHIKNVYQSGELEQNSTVAKIATVQIEGNRKIERDIEYYNLDIILSVGYRVNSKNATQFRIWATKTLKDYLVKGYVINEKRLLEAQNKFNELQEVIAFLQTKAQKEMLIGQE</sequence>
<dbReference type="EMBL" id="PGYQ01000020">
    <property type="protein sequence ID" value="PKL72031.1"/>
    <property type="molecule type" value="Genomic_DNA"/>
</dbReference>
<gene>
    <name evidence="1" type="ORF">CVV26_03280</name>
</gene>
<evidence type="ECO:0000313" key="2">
    <source>
        <dbReference type="Proteomes" id="UP000233414"/>
    </source>
</evidence>
<protein>
    <submittedName>
        <fullName evidence="1">Virulence factor</fullName>
    </submittedName>
</protein>
<dbReference type="AlphaFoldDB" id="A0A2N1UMR5"/>
<dbReference type="PANTHER" id="PTHR35810">
    <property type="entry name" value="CYTOPLASMIC PROTEIN-RELATED"/>
    <property type="match status" value="1"/>
</dbReference>
<reference evidence="1 2" key="1">
    <citation type="journal article" date="2017" name="ISME J.">
        <title>Potential for microbial H2 and metal transformations associated with novel bacteria and archaea in deep terrestrial subsurface sediments.</title>
        <authorList>
            <person name="Hernsdorf A.W."/>
            <person name="Amano Y."/>
            <person name="Miyakawa K."/>
            <person name="Ise K."/>
            <person name="Suzuki Y."/>
            <person name="Anantharaman K."/>
            <person name="Probst A."/>
            <person name="Burstein D."/>
            <person name="Thomas B.C."/>
            <person name="Banfield J.F."/>
        </authorList>
    </citation>
    <scope>NUCLEOTIDE SEQUENCE [LARGE SCALE GENOMIC DNA]</scope>
    <source>
        <strain evidence="1">HGW-Kuenenbacteria-1</strain>
    </source>
</reference>
<dbReference type="Pfam" id="PF13310">
    <property type="entry name" value="Virulence_RhuM"/>
    <property type="match status" value="1"/>
</dbReference>
<dbReference type="PANTHER" id="PTHR35810:SF1">
    <property type="entry name" value="CYTOPLASMIC PROTEIN"/>
    <property type="match status" value="1"/>
</dbReference>
<proteinExistence type="predicted"/>
<accession>A0A2N1UMR5</accession>
<name>A0A2N1UMR5_9BACT</name>
<comment type="caution">
    <text evidence="1">The sequence shown here is derived from an EMBL/GenBank/DDBJ whole genome shotgun (WGS) entry which is preliminary data.</text>
</comment>
<dbReference type="InterPro" id="IPR011204">
    <property type="entry name" value="Virulence_RhuM-like"/>
</dbReference>
<organism evidence="1 2">
    <name type="scientific">Candidatus Kuenenbacteria bacterium HGW-Kuenenbacteria-1</name>
    <dbReference type="NCBI Taxonomy" id="2013812"/>
    <lineage>
        <taxon>Bacteria</taxon>
        <taxon>Candidatus Kueneniibacteriota</taxon>
    </lineage>
</organism>